<dbReference type="PROSITE" id="PS50929">
    <property type="entry name" value="ABC_TM1F"/>
    <property type="match status" value="1"/>
</dbReference>
<feature type="domain" description="ABC transmembrane type-1" evidence="9">
    <location>
        <begin position="22"/>
        <end position="315"/>
    </location>
</feature>
<name>A0ABT0FE30_9MICO</name>
<dbReference type="Gene3D" id="3.40.50.300">
    <property type="entry name" value="P-loop containing nucleotide triphosphate hydrolases"/>
    <property type="match status" value="1"/>
</dbReference>
<keyword evidence="5 7" id="KW-1133">Transmembrane helix</keyword>
<dbReference type="InterPro" id="IPR011527">
    <property type="entry name" value="ABC1_TM_dom"/>
</dbReference>
<evidence type="ECO:0000313" key="11">
    <source>
        <dbReference type="Proteomes" id="UP001300096"/>
    </source>
</evidence>
<comment type="caution">
    <text evidence="10">The sequence shown here is derived from an EMBL/GenBank/DDBJ whole genome shotgun (WGS) entry which is preliminary data.</text>
</comment>
<evidence type="ECO:0000256" key="2">
    <source>
        <dbReference type="ARBA" id="ARBA00022692"/>
    </source>
</evidence>
<feature type="transmembrane region" description="Helical" evidence="7">
    <location>
        <begin position="23"/>
        <end position="51"/>
    </location>
</feature>
<dbReference type="InterPro" id="IPR027417">
    <property type="entry name" value="P-loop_NTPase"/>
</dbReference>
<feature type="transmembrane region" description="Helical" evidence="7">
    <location>
        <begin position="159"/>
        <end position="188"/>
    </location>
</feature>
<dbReference type="Proteomes" id="UP001300096">
    <property type="component" value="Unassembled WGS sequence"/>
</dbReference>
<feature type="transmembrane region" description="Helical" evidence="7">
    <location>
        <begin position="71"/>
        <end position="95"/>
    </location>
</feature>
<dbReference type="InterPro" id="IPR017871">
    <property type="entry name" value="ABC_transporter-like_CS"/>
</dbReference>
<dbReference type="PANTHER" id="PTHR24221:SF654">
    <property type="entry name" value="ATP-BINDING CASSETTE SUB-FAMILY B MEMBER 6"/>
    <property type="match status" value="1"/>
</dbReference>
<keyword evidence="11" id="KW-1185">Reference proteome</keyword>
<dbReference type="PROSITE" id="PS00211">
    <property type="entry name" value="ABC_TRANSPORTER_1"/>
    <property type="match status" value="1"/>
</dbReference>
<evidence type="ECO:0000256" key="5">
    <source>
        <dbReference type="ARBA" id="ARBA00022989"/>
    </source>
</evidence>
<reference evidence="10 11" key="1">
    <citation type="submission" date="2021-06" db="EMBL/GenBank/DDBJ databases">
        <title>Genome-based taxonomic framework of Microbacterium strains isolated from marine environment, the description of four new species and reclassification of four preexisting species.</title>
        <authorList>
            <person name="Lee S.D."/>
            <person name="Kim S.-M."/>
            <person name="Byeon Y.-S."/>
            <person name="Yang H.L."/>
            <person name="Kim I.S."/>
        </authorList>
    </citation>
    <scope>NUCLEOTIDE SEQUENCE [LARGE SCALE GENOMIC DNA]</scope>
    <source>
        <strain evidence="10 11">SSW1-49</strain>
    </source>
</reference>
<keyword evidence="6 7" id="KW-0472">Membrane</keyword>
<evidence type="ECO:0000256" key="6">
    <source>
        <dbReference type="ARBA" id="ARBA00023136"/>
    </source>
</evidence>
<evidence type="ECO:0000256" key="1">
    <source>
        <dbReference type="ARBA" id="ARBA00004651"/>
    </source>
</evidence>
<dbReference type="InterPro" id="IPR039421">
    <property type="entry name" value="Type_1_exporter"/>
</dbReference>
<dbReference type="EMBL" id="JAHWXN010000001">
    <property type="protein sequence ID" value="MCK2036322.1"/>
    <property type="molecule type" value="Genomic_DNA"/>
</dbReference>
<dbReference type="SUPFAM" id="SSF52540">
    <property type="entry name" value="P-loop containing nucleoside triphosphate hydrolases"/>
    <property type="match status" value="1"/>
</dbReference>
<feature type="transmembrane region" description="Helical" evidence="7">
    <location>
        <begin position="260"/>
        <end position="280"/>
    </location>
</feature>
<comment type="subcellular location">
    <subcellularLocation>
        <location evidence="1">Cell membrane</location>
        <topology evidence="1">Multi-pass membrane protein</topology>
    </subcellularLocation>
</comment>
<evidence type="ECO:0000256" key="4">
    <source>
        <dbReference type="ARBA" id="ARBA00022840"/>
    </source>
</evidence>
<evidence type="ECO:0000256" key="7">
    <source>
        <dbReference type="SAM" id="Phobius"/>
    </source>
</evidence>
<dbReference type="InterPro" id="IPR036640">
    <property type="entry name" value="ABC1_TM_sf"/>
</dbReference>
<dbReference type="InterPro" id="IPR003439">
    <property type="entry name" value="ABC_transporter-like_ATP-bd"/>
</dbReference>
<dbReference type="SUPFAM" id="SSF90123">
    <property type="entry name" value="ABC transporter transmembrane region"/>
    <property type="match status" value="1"/>
</dbReference>
<evidence type="ECO:0000259" key="8">
    <source>
        <dbReference type="PROSITE" id="PS50893"/>
    </source>
</evidence>
<dbReference type="PROSITE" id="PS50893">
    <property type="entry name" value="ABC_TRANSPORTER_2"/>
    <property type="match status" value="1"/>
</dbReference>
<feature type="domain" description="ABC transporter" evidence="8">
    <location>
        <begin position="354"/>
        <end position="589"/>
    </location>
</feature>
<keyword evidence="4 10" id="KW-0067">ATP-binding</keyword>
<accession>A0ABT0FE30</accession>
<organism evidence="10 11">
    <name type="scientific">Microbacterium croceum</name>
    <dbReference type="NCBI Taxonomy" id="2851645"/>
    <lineage>
        <taxon>Bacteria</taxon>
        <taxon>Bacillati</taxon>
        <taxon>Actinomycetota</taxon>
        <taxon>Actinomycetes</taxon>
        <taxon>Micrococcales</taxon>
        <taxon>Microbacteriaceae</taxon>
        <taxon>Microbacterium</taxon>
    </lineage>
</organism>
<dbReference type="Gene3D" id="1.20.1560.10">
    <property type="entry name" value="ABC transporter type 1, transmembrane domain"/>
    <property type="match status" value="1"/>
</dbReference>
<evidence type="ECO:0000259" key="9">
    <source>
        <dbReference type="PROSITE" id="PS50929"/>
    </source>
</evidence>
<dbReference type="GO" id="GO:0005524">
    <property type="term" value="F:ATP binding"/>
    <property type="evidence" value="ECO:0007669"/>
    <property type="project" value="UniProtKB-KW"/>
</dbReference>
<dbReference type="PANTHER" id="PTHR24221">
    <property type="entry name" value="ATP-BINDING CASSETTE SUB-FAMILY B"/>
    <property type="match status" value="1"/>
</dbReference>
<feature type="transmembrane region" description="Helical" evidence="7">
    <location>
        <begin position="130"/>
        <end position="153"/>
    </location>
</feature>
<evidence type="ECO:0000313" key="10">
    <source>
        <dbReference type="EMBL" id="MCK2036322.1"/>
    </source>
</evidence>
<dbReference type="RefSeq" id="WP_247629690.1">
    <property type="nucleotide sequence ID" value="NZ_JAHWXN010000001.1"/>
</dbReference>
<dbReference type="SMART" id="SM00382">
    <property type="entry name" value="AAA"/>
    <property type="match status" value="1"/>
</dbReference>
<sequence>MKANWALYKETLGVLPRSAARFLAFYAAVMGALALMDGFALGMLAVVIAPLVSRQPITLPIVGTLEGAQVLIPLGLVCVLIVLKGVFALILQWYATRRFAAYELQLGVRVFDGYIRAPWIERLRRNSSDLVRISDSSVSTTISGFLLPGASVIGEFMSFFSLILVLGIAQPFVGLVTLVYLGAIALVLQLQISRRSKQAGQVALRYSLRSSRLITEMIGALKEVTLRGSASEVAGVVRENRAHATQARANSQFLAQVPRYVLDVALIGGIVVVGATGFLTDGTVDGAIGSIALFGLAGFRLAPSLIRFQSVLQQLNVSAPHARAVLEEVRRSDRYMEAASIGDTAVLPPQPRALRLVDVGFRYSPDSAEAVRGVDIEIPFGSQVAFVGASGAGKSTMIDLLLGLIEPTHGAITVDDVPLGGVLNAWRAQISYVPQEVSLFDATVAQNVALSWRTDFDRDRVREALRRAQVLPLIEGREGGIDSRIGERGLSLSGGQRQRLGIARALYTDPLVLVMDEATSALDTATEAAVTSAIEELRGSVTTITVAHRLSTIRNADIVFFMRDGQVAAAGTFNEVVAAEPEFALQAALAGLIEAEDPHADNGL</sequence>
<dbReference type="InterPro" id="IPR003593">
    <property type="entry name" value="AAA+_ATPase"/>
</dbReference>
<keyword evidence="3" id="KW-0547">Nucleotide-binding</keyword>
<gene>
    <name evidence="10" type="ORF">KZC51_09245</name>
</gene>
<proteinExistence type="predicted"/>
<evidence type="ECO:0000256" key="3">
    <source>
        <dbReference type="ARBA" id="ARBA00022741"/>
    </source>
</evidence>
<dbReference type="Pfam" id="PF00005">
    <property type="entry name" value="ABC_tran"/>
    <property type="match status" value="1"/>
</dbReference>
<keyword evidence="2 7" id="KW-0812">Transmembrane</keyword>
<protein>
    <submittedName>
        <fullName evidence="10">ABC transporter ATP-binding protein/permease</fullName>
    </submittedName>
</protein>